<gene>
    <name evidence="1" type="ORF">SteCoe_15489</name>
</gene>
<keyword evidence="2" id="KW-1185">Reference proteome</keyword>
<comment type="caution">
    <text evidence="1">The sequence shown here is derived from an EMBL/GenBank/DDBJ whole genome shotgun (WGS) entry which is preliminary data.</text>
</comment>
<reference evidence="1 2" key="1">
    <citation type="submission" date="2016-11" db="EMBL/GenBank/DDBJ databases">
        <title>The macronuclear genome of Stentor coeruleus: a giant cell with tiny introns.</title>
        <authorList>
            <person name="Slabodnick M."/>
            <person name="Ruby J.G."/>
            <person name="Reiff S.B."/>
            <person name="Swart E.C."/>
            <person name="Gosai S."/>
            <person name="Prabakaran S."/>
            <person name="Witkowska E."/>
            <person name="Larue G.E."/>
            <person name="Fisher S."/>
            <person name="Freeman R.M."/>
            <person name="Gunawardena J."/>
            <person name="Chu W."/>
            <person name="Stover N.A."/>
            <person name="Gregory B.D."/>
            <person name="Nowacki M."/>
            <person name="Derisi J."/>
            <person name="Roy S.W."/>
            <person name="Marshall W.F."/>
            <person name="Sood P."/>
        </authorList>
    </citation>
    <scope>NUCLEOTIDE SEQUENCE [LARGE SCALE GENOMIC DNA]</scope>
    <source>
        <strain evidence="1">WM001</strain>
    </source>
</reference>
<accession>A0A1R2C3N8</accession>
<evidence type="ECO:0000313" key="2">
    <source>
        <dbReference type="Proteomes" id="UP000187209"/>
    </source>
</evidence>
<protein>
    <submittedName>
        <fullName evidence="1">Uncharacterized protein</fullName>
    </submittedName>
</protein>
<evidence type="ECO:0000313" key="1">
    <source>
        <dbReference type="EMBL" id="OMJ83579.1"/>
    </source>
</evidence>
<name>A0A1R2C3N8_9CILI</name>
<sequence length="221" mass="25925">MLQVIPEEEPKILKNKQHTLYNEKPKVKPNSKFLMTKKNDLAYKTPGENYQETLNIGFTQDLKPRKSNDLTHELQSNIKNQLKSYDQIHNKLLQPSKSLNSLTKTQSKLTNHMKNAPFKDLIDDNEDIKKTYSEVFSKSSKILGQQDVYSIWNMKPEDILKMLKKEVVSMQEKLNKNENVIGEREKENFELKLYIDKCHEIKGLEYKEDIRRVGCGKCFIC</sequence>
<dbReference type="EMBL" id="MPUH01000299">
    <property type="protein sequence ID" value="OMJ83579.1"/>
    <property type="molecule type" value="Genomic_DNA"/>
</dbReference>
<proteinExistence type="predicted"/>
<dbReference type="AlphaFoldDB" id="A0A1R2C3N8"/>
<organism evidence="1 2">
    <name type="scientific">Stentor coeruleus</name>
    <dbReference type="NCBI Taxonomy" id="5963"/>
    <lineage>
        <taxon>Eukaryota</taxon>
        <taxon>Sar</taxon>
        <taxon>Alveolata</taxon>
        <taxon>Ciliophora</taxon>
        <taxon>Postciliodesmatophora</taxon>
        <taxon>Heterotrichea</taxon>
        <taxon>Heterotrichida</taxon>
        <taxon>Stentoridae</taxon>
        <taxon>Stentor</taxon>
    </lineage>
</organism>
<dbReference type="Proteomes" id="UP000187209">
    <property type="component" value="Unassembled WGS sequence"/>
</dbReference>